<sequence length="119" mass="13059">MFDSAALVKGQKDPTITFAAFYSDIEHEVTPVTSGHHVMLTYNLYFLEESSNAVTPILVPSTTETAFNAMLLKLLSDPMFMDKGGFLGFGLQHEYPLNQNASIGNLVNCLKGSDAIIQR</sequence>
<evidence type="ECO:0008006" key="3">
    <source>
        <dbReference type="Google" id="ProtNLM"/>
    </source>
</evidence>
<name>A0A0C3F4F4_PILCF</name>
<evidence type="ECO:0000313" key="1">
    <source>
        <dbReference type="EMBL" id="KIM74761.1"/>
    </source>
</evidence>
<dbReference type="AlphaFoldDB" id="A0A0C3F4F4"/>
<dbReference type="EMBL" id="KN833056">
    <property type="protein sequence ID" value="KIM74761.1"/>
    <property type="molecule type" value="Genomic_DNA"/>
</dbReference>
<dbReference type="PANTHER" id="PTHR33099">
    <property type="entry name" value="FE2OG DIOXYGENASE DOMAIN-CONTAINING PROTEIN"/>
    <property type="match status" value="1"/>
</dbReference>
<dbReference type="Proteomes" id="UP000054166">
    <property type="component" value="Unassembled WGS sequence"/>
</dbReference>
<dbReference type="PANTHER" id="PTHR33099:SF14">
    <property type="entry name" value="PROLYL 4-HYDROXYLASE ALPHA SUBUNIT FE(2+) 2OG DIOXYGENASE DOMAIN-CONTAINING PROTEIN"/>
    <property type="match status" value="1"/>
</dbReference>
<proteinExistence type="predicted"/>
<accession>A0A0C3F4F4</accession>
<dbReference type="OrthoDB" id="27483at2759"/>
<keyword evidence="2" id="KW-1185">Reference proteome</keyword>
<evidence type="ECO:0000313" key="2">
    <source>
        <dbReference type="Proteomes" id="UP000054166"/>
    </source>
</evidence>
<organism evidence="1 2">
    <name type="scientific">Piloderma croceum (strain F 1598)</name>
    <dbReference type="NCBI Taxonomy" id="765440"/>
    <lineage>
        <taxon>Eukaryota</taxon>
        <taxon>Fungi</taxon>
        <taxon>Dikarya</taxon>
        <taxon>Basidiomycota</taxon>
        <taxon>Agaricomycotina</taxon>
        <taxon>Agaricomycetes</taxon>
        <taxon>Agaricomycetidae</taxon>
        <taxon>Atheliales</taxon>
        <taxon>Atheliaceae</taxon>
        <taxon>Piloderma</taxon>
    </lineage>
</organism>
<reference evidence="2" key="2">
    <citation type="submission" date="2015-01" db="EMBL/GenBank/DDBJ databases">
        <title>Evolutionary Origins and Diversification of the Mycorrhizal Mutualists.</title>
        <authorList>
            <consortium name="DOE Joint Genome Institute"/>
            <consortium name="Mycorrhizal Genomics Consortium"/>
            <person name="Kohler A."/>
            <person name="Kuo A."/>
            <person name="Nagy L.G."/>
            <person name="Floudas D."/>
            <person name="Copeland A."/>
            <person name="Barry K.W."/>
            <person name="Cichocki N."/>
            <person name="Veneault-Fourrey C."/>
            <person name="LaButti K."/>
            <person name="Lindquist E.A."/>
            <person name="Lipzen A."/>
            <person name="Lundell T."/>
            <person name="Morin E."/>
            <person name="Murat C."/>
            <person name="Riley R."/>
            <person name="Ohm R."/>
            <person name="Sun H."/>
            <person name="Tunlid A."/>
            <person name="Henrissat B."/>
            <person name="Grigoriev I.V."/>
            <person name="Hibbett D.S."/>
            <person name="Martin F."/>
        </authorList>
    </citation>
    <scope>NUCLEOTIDE SEQUENCE [LARGE SCALE GENOMIC DNA]</scope>
    <source>
        <strain evidence="2">F 1598</strain>
    </source>
</reference>
<reference evidence="1 2" key="1">
    <citation type="submission" date="2014-04" db="EMBL/GenBank/DDBJ databases">
        <authorList>
            <consortium name="DOE Joint Genome Institute"/>
            <person name="Kuo A."/>
            <person name="Tarkka M."/>
            <person name="Buscot F."/>
            <person name="Kohler A."/>
            <person name="Nagy L.G."/>
            <person name="Floudas D."/>
            <person name="Copeland A."/>
            <person name="Barry K.W."/>
            <person name="Cichocki N."/>
            <person name="Veneault-Fourrey C."/>
            <person name="LaButti K."/>
            <person name="Lindquist E.A."/>
            <person name="Lipzen A."/>
            <person name="Lundell T."/>
            <person name="Morin E."/>
            <person name="Murat C."/>
            <person name="Sun H."/>
            <person name="Tunlid A."/>
            <person name="Henrissat B."/>
            <person name="Grigoriev I.V."/>
            <person name="Hibbett D.S."/>
            <person name="Martin F."/>
            <person name="Nordberg H.P."/>
            <person name="Cantor M.N."/>
            <person name="Hua S.X."/>
        </authorList>
    </citation>
    <scope>NUCLEOTIDE SEQUENCE [LARGE SCALE GENOMIC DNA]</scope>
    <source>
        <strain evidence="1 2">F 1598</strain>
    </source>
</reference>
<dbReference type="InParanoid" id="A0A0C3F4F4"/>
<dbReference type="HOGENOM" id="CLU_2062369_0_0_1"/>
<protein>
    <recommendedName>
        <fullName evidence="3">Prolyl 4-hydroxylase alpha subunit Fe(2+) 2OG dioxygenase domain-containing protein</fullName>
    </recommendedName>
</protein>
<gene>
    <name evidence="1" type="ORF">PILCRDRAFT_14199</name>
</gene>